<keyword evidence="2" id="KW-1185">Reference proteome</keyword>
<reference evidence="2" key="1">
    <citation type="journal article" date="2019" name="Int. J. Syst. Evol. Microbiol.">
        <title>The Global Catalogue of Microorganisms (GCM) 10K type strain sequencing project: providing services to taxonomists for standard genome sequencing and annotation.</title>
        <authorList>
            <consortium name="The Broad Institute Genomics Platform"/>
            <consortium name="The Broad Institute Genome Sequencing Center for Infectious Disease"/>
            <person name="Wu L."/>
            <person name="Ma J."/>
        </authorList>
    </citation>
    <scope>NUCLEOTIDE SEQUENCE [LARGE SCALE GENOMIC DNA]</scope>
    <source>
        <strain evidence="2">CCUG 50353</strain>
    </source>
</reference>
<dbReference type="SUPFAM" id="SSF158397">
    <property type="entry name" value="TM1646-like"/>
    <property type="match status" value="1"/>
</dbReference>
<organism evidence="1 2">
    <name type="scientific">Chryseomicrobium palamuruense</name>
    <dbReference type="NCBI Taxonomy" id="682973"/>
    <lineage>
        <taxon>Bacteria</taxon>
        <taxon>Bacillati</taxon>
        <taxon>Bacillota</taxon>
        <taxon>Bacilli</taxon>
        <taxon>Bacillales</taxon>
        <taxon>Caryophanaceae</taxon>
        <taxon>Chryseomicrobium</taxon>
    </lineage>
</organism>
<accession>A0ABV8UXE0</accession>
<proteinExistence type="predicted"/>
<protein>
    <submittedName>
        <fullName evidence="1">DUF327 family protein</fullName>
    </submittedName>
</protein>
<dbReference type="InterPro" id="IPR005585">
    <property type="entry name" value="DUF327"/>
</dbReference>
<dbReference type="Pfam" id="PF03885">
    <property type="entry name" value="DUF327"/>
    <property type="match status" value="1"/>
</dbReference>
<dbReference type="Gene3D" id="1.20.120.490">
    <property type="entry name" value="Hypothetical protein TM1646-like domain"/>
    <property type="match status" value="1"/>
</dbReference>
<dbReference type="RefSeq" id="WP_378141654.1">
    <property type="nucleotide sequence ID" value="NZ_JBHSEF010000022.1"/>
</dbReference>
<sequence length="142" mass="16271">MMKVQAGFIPPTPKTDIRKMDTTPAMSFQRLLSSKDKQLSENHLDSLFEQLDNCGKHLTEWKTMDAFYRYKRAVKDVLSELASGYQLVENSSLMTGSTHQTVQIVEVKLLELQQKLLQDEVHHLEILDLIGELKGILVDRRG</sequence>
<dbReference type="Proteomes" id="UP001595733">
    <property type="component" value="Unassembled WGS sequence"/>
</dbReference>
<name>A0ABV8UXE0_9BACL</name>
<evidence type="ECO:0000313" key="1">
    <source>
        <dbReference type="EMBL" id="MFC4355246.1"/>
    </source>
</evidence>
<evidence type="ECO:0000313" key="2">
    <source>
        <dbReference type="Proteomes" id="UP001595733"/>
    </source>
</evidence>
<gene>
    <name evidence="1" type="ORF">ACFO0S_09330</name>
</gene>
<dbReference type="EMBL" id="JBHSEF010000022">
    <property type="protein sequence ID" value="MFC4355246.1"/>
    <property type="molecule type" value="Genomic_DNA"/>
</dbReference>
<comment type="caution">
    <text evidence="1">The sequence shown here is derived from an EMBL/GenBank/DDBJ whole genome shotgun (WGS) entry which is preliminary data.</text>
</comment>
<dbReference type="InterPro" id="IPR024042">
    <property type="entry name" value="TM1646-like_dom_sf"/>
</dbReference>